<keyword evidence="6" id="KW-1185">Reference proteome</keyword>
<keyword evidence="1" id="KW-0805">Transcription regulation</keyword>
<dbReference type="InterPro" id="IPR018062">
    <property type="entry name" value="HTH_AraC-typ_CS"/>
</dbReference>
<dbReference type="SMART" id="SM00342">
    <property type="entry name" value="HTH_ARAC"/>
    <property type="match status" value="1"/>
</dbReference>
<evidence type="ECO:0000313" key="5">
    <source>
        <dbReference type="EMBL" id="GBO94498.1"/>
    </source>
</evidence>
<sequence>MPITSDLTPLPEFTSDENLNRLTEALAPFGFTAGSGKAAEPGLSFRVSVREAGGAAAARAEGAGLVFKRKAKPSAVSDDTRLLLLFTAAGTSEIAEGKTKLLVTPGSFVPILTDEDLRITIPAGSQMFLLSLPLAAVPDSDEIPRRQIPKTGIQGSGWASDAFIRILESFFRAAFLYGDEDFARAASALPAFLPPVIQALPMRRAKHPSAALGTLRNTVLGIMTRRRAEKGLSLEEIASDAGVTTRYITEAFRDAGTTAMNELVRIRVEAAAADLRDPELSRLPLRTISDRNGFATQQHFSRAFRLRFGVTPNHWKKGEGSAA</sequence>
<keyword evidence="2" id="KW-0238">DNA-binding</keyword>
<dbReference type="InterPro" id="IPR018060">
    <property type="entry name" value="HTH_AraC"/>
</dbReference>
<accession>A0A388SDX7</accession>
<dbReference type="Gene3D" id="1.10.10.60">
    <property type="entry name" value="Homeodomain-like"/>
    <property type="match status" value="1"/>
</dbReference>
<evidence type="ECO:0000256" key="2">
    <source>
        <dbReference type="ARBA" id="ARBA00023125"/>
    </source>
</evidence>
<dbReference type="EMBL" id="BGZJ01000002">
    <property type="protein sequence ID" value="GBO94498.1"/>
    <property type="molecule type" value="Genomic_DNA"/>
</dbReference>
<evidence type="ECO:0000256" key="1">
    <source>
        <dbReference type="ARBA" id="ARBA00023015"/>
    </source>
</evidence>
<dbReference type="Proteomes" id="UP000266091">
    <property type="component" value="Unassembled WGS sequence"/>
</dbReference>
<dbReference type="Pfam" id="PF12833">
    <property type="entry name" value="HTH_18"/>
    <property type="match status" value="1"/>
</dbReference>
<keyword evidence="3" id="KW-0804">Transcription</keyword>
<comment type="caution">
    <text evidence="5">The sequence shown here is derived from an EMBL/GenBank/DDBJ whole genome shotgun (WGS) entry which is preliminary data.</text>
</comment>
<evidence type="ECO:0000313" key="6">
    <source>
        <dbReference type="Proteomes" id="UP000266091"/>
    </source>
</evidence>
<feature type="domain" description="HTH araC/xylS-type" evidence="4">
    <location>
        <begin position="217"/>
        <end position="318"/>
    </location>
</feature>
<dbReference type="SUPFAM" id="SSF46689">
    <property type="entry name" value="Homeodomain-like"/>
    <property type="match status" value="1"/>
</dbReference>
<dbReference type="InterPro" id="IPR009057">
    <property type="entry name" value="Homeodomain-like_sf"/>
</dbReference>
<dbReference type="PROSITE" id="PS00041">
    <property type="entry name" value="HTH_ARAC_FAMILY_1"/>
    <property type="match status" value="1"/>
</dbReference>
<dbReference type="AlphaFoldDB" id="A0A388SDX7"/>
<dbReference type="RefSeq" id="WP_116270751.1">
    <property type="nucleotide sequence ID" value="NZ_BGZJ01000002.1"/>
</dbReference>
<protein>
    <recommendedName>
        <fullName evidence="4">HTH araC/xylS-type domain-containing protein</fullName>
    </recommendedName>
</protein>
<reference evidence="5 6" key="1">
    <citation type="journal article" date="2018" name="Int. J. Syst. Evol. Microbiol.">
        <title>Mesosutterella multiformis gen. nov., sp. nov., a member of the family Sutterellaceae and Sutterella megalosphaeroides sp. nov., isolated from human faeces.</title>
        <authorList>
            <person name="Sakamoto M."/>
            <person name="Ikeyama N."/>
            <person name="Kunihiro T."/>
            <person name="Iino T."/>
            <person name="Yuki M."/>
            <person name="Ohkuma M."/>
        </authorList>
    </citation>
    <scope>NUCLEOTIDE SEQUENCE [LARGE SCALE GENOMIC DNA]</scope>
    <source>
        <strain evidence="5 6">4NBBH2</strain>
    </source>
</reference>
<dbReference type="OrthoDB" id="9178898at2"/>
<name>A0A388SDX7_9BURK</name>
<dbReference type="PANTHER" id="PTHR46796:SF6">
    <property type="entry name" value="ARAC SUBFAMILY"/>
    <property type="match status" value="1"/>
</dbReference>
<dbReference type="InterPro" id="IPR050204">
    <property type="entry name" value="AraC_XylS_family_regulators"/>
</dbReference>
<organism evidence="5 6">
    <name type="scientific">Mesosutterella multiformis</name>
    <dbReference type="NCBI Taxonomy" id="2259133"/>
    <lineage>
        <taxon>Bacteria</taxon>
        <taxon>Pseudomonadati</taxon>
        <taxon>Pseudomonadota</taxon>
        <taxon>Betaproteobacteria</taxon>
        <taxon>Burkholderiales</taxon>
        <taxon>Sutterellaceae</taxon>
        <taxon>Mesosutterella</taxon>
    </lineage>
</organism>
<dbReference type="GO" id="GO:0043565">
    <property type="term" value="F:sequence-specific DNA binding"/>
    <property type="evidence" value="ECO:0007669"/>
    <property type="project" value="InterPro"/>
</dbReference>
<dbReference type="PANTHER" id="PTHR46796">
    <property type="entry name" value="HTH-TYPE TRANSCRIPTIONAL ACTIVATOR RHAS-RELATED"/>
    <property type="match status" value="1"/>
</dbReference>
<evidence type="ECO:0000259" key="4">
    <source>
        <dbReference type="PROSITE" id="PS01124"/>
    </source>
</evidence>
<evidence type="ECO:0000256" key="3">
    <source>
        <dbReference type="ARBA" id="ARBA00023163"/>
    </source>
</evidence>
<proteinExistence type="predicted"/>
<gene>
    <name evidence="5" type="ORF">MESMUL_18520</name>
</gene>
<dbReference type="GO" id="GO:0003700">
    <property type="term" value="F:DNA-binding transcription factor activity"/>
    <property type="evidence" value="ECO:0007669"/>
    <property type="project" value="InterPro"/>
</dbReference>
<dbReference type="PROSITE" id="PS01124">
    <property type="entry name" value="HTH_ARAC_FAMILY_2"/>
    <property type="match status" value="1"/>
</dbReference>